<gene>
    <name evidence="5" type="ORF">PQR66_18400</name>
</gene>
<dbReference type="InterPro" id="IPR010998">
    <property type="entry name" value="Integrase_recombinase_N"/>
</dbReference>
<reference evidence="5 6" key="1">
    <citation type="journal article" date="2024" name="Chem. Sci.">
        <title>Discovery of megapolipeptins by genome mining of a Burkholderiales bacteria collection.</title>
        <authorList>
            <person name="Paulo B.S."/>
            <person name="Recchia M.J.J."/>
            <person name="Lee S."/>
            <person name="Fergusson C.H."/>
            <person name="Romanowski S.B."/>
            <person name="Hernandez A."/>
            <person name="Krull N."/>
            <person name="Liu D.Y."/>
            <person name="Cavanagh H."/>
            <person name="Bos A."/>
            <person name="Gray C.A."/>
            <person name="Murphy B.T."/>
            <person name="Linington R.G."/>
            <person name="Eustaquio A.S."/>
        </authorList>
    </citation>
    <scope>NUCLEOTIDE SEQUENCE [LARGE SCALE GENOMIC DNA]</scope>
    <source>
        <strain evidence="5 6">RL16-012-BIC-B</strain>
    </source>
</reference>
<dbReference type="PANTHER" id="PTHR30349">
    <property type="entry name" value="PHAGE INTEGRASE-RELATED"/>
    <property type="match status" value="1"/>
</dbReference>
<evidence type="ECO:0000256" key="3">
    <source>
        <dbReference type="ARBA" id="ARBA00023172"/>
    </source>
</evidence>
<dbReference type="Proteomes" id="UP001629249">
    <property type="component" value="Unassembled WGS sequence"/>
</dbReference>
<evidence type="ECO:0000256" key="1">
    <source>
        <dbReference type="ARBA" id="ARBA00022908"/>
    </source>
</evidence>
<dbReference type="Pfam" id="PF00589">
    <property type="entry name" value="Phage_integrase"/>
    <property type="match status" value="1"/>
</dbReference>
<evidence type="ECO:0000259" key="4">
    <source>
        <dbReference type="PROSITE" id="PS51898"/>
    </source>
</evidence>
<dbReference type="EMBL" id="JAQQFN010000013">
    <property type="protein sequence ID" value="MFL9885020.1"/>
    <property type="molecule type" value="Genomic_DNA"/>
</dbReference>
<keyword evidence="2" id="KW-0238">DNA-binding</keyword>
<sequence>MASITNRGPFQYQAQIRKKGYPSKTETFETLEQAQKWAAAVEAEMTLGTFIDRSVLDRMTFGDLLERYAREETPKKRGAETELVRISALQNHVLAARPLSKLRKVDFASYRDERLKTCCGETVRRELVIISAVFRTARELWELPTGNPLEGVKWPPKGQHRERRVEGDEEVRLLEAASKSHTPSLRLCVILAIETGMRSREMVHLRWEQIDLARHVIRLGKGETKNGDARTVPLSERAEAAIRELPQQSSGRITTFYDSRGLRAAFARACKRAGVTGLRPHDLRHEAASQLAPKVETATLAKVLGWRTLQMAMRYYNPTDEELVAAVRQSSIQPAAAEGPIPG</sequence>
<dbReference type="InterPro" id="IPR050090">
    <property type="entry name" value="Tyrosine_recombinase_XerCD"/>
</dbReference>
<dbReference type="InterPro" id="IPR013762">
    <property type="entry name" value="Integrase-like_cat_sf"/>
</dbReference>
<accession>A0ABW8ZQQ6</accession>
<comment type="caution">
    <text evidence="5">The sequence shown here is derived from an EMBL/GenBank/DDBJ whole genome shotgun (WGS) entry which is preliminary data.</text>
</comment>
<dbReference type="PROSITE" id="PS51898">
    <property type="entry name" value="TYR_RECOMBINASE"/>
    <property type="match status" value="1"/>
</dbReference>
<dbReference type="CDD" id="cd00796">
    <property type="entry name" value="INT_Rci_Hp1_C"/>
    <property type="match status" value="1"/>
</dbReference>
<dbReference type="InterPro" id="IPR002104">
    <property type="entry name" value="Integrase_catalytic"/>
</dbReference>
<keyword evidence="1" id="KW-0229">DNA integration</keyword>
<proteinExistence type="predicted"/>
<evidence type="ECO:0000313" key="6">
    <source>
        <dbReference type="Proteomes" id="UP001629249"/>
    </source>
</evidence>
<keyword evidence="3" id="KW-0233">DNA recombination</keyword>
<organism evidence="5 6">
    <name type="scientific">Paraburkholderia agricolaris</name>
    <dbReference type="NCBI Taxonomy" id="2152888"/>
    <lineage>
        <taxon>Bacteria</taxon>
        <taxon>Pseudomonadati</taxon>
        <taxon>Pseudomonadota</taxon>
        <taxon>Betaproteobacteria</taxon>
        <taxon>Burkholderiales</taxon>
        <taxon>Burkholderiaceae</taxon>
        <taxon>Paraburkholderia</taxon>
    </lineage>
</organism>
<dbReference type="SUPFAM" id="SSF56349">
    <property type="entry name" value="DNA breaking-rejoining enzymes"/>
    <property type="match status" value="1"/>
</dbReference>
<evidence type="ECO:0000256" key="2">
    <source>
        <dbReference type="ARBA" id="ARBA00023125"/>
    </source>
</evidence>
<dbReference type="PANTHER" id="PTHR30349:SF94">
    <property type="entry name" value="INTEGRASE_RECOMBINASE HI_1414-RELATED"/>
    <property type="match status" value="1"/>
</dbReference>
<evidence type="ECO:0000313" key="5">
    <source>
        <dbReference type="EMBL" id="MFL9885020.1"/>
    </source>
</evidence>
<keyword evidence="6" id="KW-1185">Reference proteome</keyword>
<feature type="domain" description="Tyr recombinase" evidence="4">
    <location>
        <begin position="160"/>
        <end position="329"/>
    </location>
</feature>
<protein>
    <submittedName>
        <fullName evidence="5">Site-specific integrase</fullName>
    </submittedName>
</protein>
<name>A0ABW8ZQQ6_9BURK</name>
<dbReference type="InterPro" id="IPR011010">
    <property type="entry name" value="DNA_brk_join_enz"/>
</dbReference>
<dbReference type="Gene3D" id="1.10.443.10">
    <property type="entry name" value="Intergrase catalytic core"/>
    <property type="match status" value="1"/>
</dbReference>
<dbReference type="Gene3D" id="1.10.150.130">
    <property type="match status" value="1"/>
</dbReference>
<dbReference type="RefSeq" id="WP_408330688.1">
    <property type="nucleotide sequence ID" value="NZ_JAQQFH010000016.1"/>
</dbReference>